<gene>
    <name evidence="2" type="ORF">BDV95DRAFT_603300</name>
</gene>
<accession>A0A7C8MKV9</accession>
<keyword evidence="3" id="KW-1185">Reference proteome</keyword>
<dbReference type="SUPFAM" id="SSF53335">
    <property type="entry name" value="S-adenosyl-L-methionine-dependent methyltransferases"/>
    <property type="match status" value="1"/>
</dbReference>
<name>A0A7C8MKV9_9PLEO</name>
<dbReference type="PANTHER" id="PTHR44942:SF10">
    <property type="entry name" value="METHYLTRANSFERASE TYPE 11 DOMAIN-CONTAINING PROTEIN"/>
    <property type="match status" value="1"/>
</dbReference>
<evidence type="ECO:0000259" key="1">
    <source>
        <dbReference type="Pfam" id="PF08241"/>
    </source>
</evidence>
<dbReference type="Pfam" id="PF08241">
    <property type="entry name" value="Methyltransf_11"/>
    <property type="match status" value="1"/>
</dbReference>
<dbReference type="GO" id="GO:0008757">
    <property type="term" value="F:S-adenosylmethionine-dependent methyltransferase activity"/>
    <property type="evidence" value="ECO:0007669"/>
    <property type="project" value="InterPro"/>
</dbReference>
<feature type="domain" description="Methyltransferase type 11" evidence="1">
    <location>
        <begin position="54"/>
        <end position="151"/>
    </location>
</feature>
<keyword evidence="2" id="KW-0808">Transferase</keyword>
<reference evidence="2 3" key="1">
    <citation type="submission" date="2020-01" db="EMBL/GenBank/DDBJ databases">
        <authorList>
            <consortium name="DOE Joint Genome Institute"/>
            <person name="Haridas S."/>
            <person name="Albert R."/>
            <person name="Binder M."/>
            <person name="Bloem J."/>
            <person name="Labutti K."/>
            <person name="Salamov A."/>
            <person name="Andreopoulos B."/>
            <person name="Baker S.E."/>
            <person name="Barry K."/>
            <person name="Bills G."/>
            <person name="Bluhm B.H."/>
            <person name="Cannon C."/>
            <person name="Castanera R."/>
            <person name="Culley D.E."/>
            <person name="Daum C."/>
            <person name="Ezra D."/>
            <person name="Gonzalez J.B."/>
            <person name="Henrissat B."/>
            <person name="Kuo A."/>
            <person name="Liang C."/>
            <person name="Lipzen A."/>
            <person name="Lutzoni F."/>
            <person name="Magnuson J."/>
            <person name="Mondo S."/>
            <person name="Nolan M."/>
            <person name="Ohm R."/>
            <person name="Pangilinan J."/>
            <person name="Park H.-J.H."/>
            <person name="Ramirez L."/>
            <person name="Alfaro M."/>
            <person name="Sun H."/>
            <person name="Tritt A."/>
            <person name="Yoshinaga Y."/>
            <person name="Zwiers L.-H.L."/>
            <person name="Turgeon B.G."/>
            <person name="Goodwin S.B."/>
            <person name="Spatafora J.W."/>
            <person name="Crous P.W."/>
            <person name="Grigoriev I.V."/>
        </authorList>
    </citation>
    <scope>NUCLEOTIDE SEQUENCE [LARGE SCALE GENOMIC DNA]</scope>
    <source>
        <strain evidence="2 3">CBS 611.86</strain>
    </source>
</reference>
<dbReference type="PANTHER" id="PTHR44942">
    <property type="entry name" value="METHYLTRANSF_11 DOMAIN-CONTAINING PROTEIN"/>
    <property type="match status" value="1"/>
</dbReference>
<comment type="caution">
    <text evidence="2">The sequence shown here is derived from an EMBL/GenBank/DDBJ whole genome shotgun (WGS) entry which is preliminary data.</text>
</comment>
<dbReference type="EMBL" id="JAADJZ010000004">
    <property type="protein sequence ID" value="KAF2875902.1"/>
    <property type="molecule type" value="Genomic_DNA"/>
</dbReference>
<organism evidence="2 3">
    <name type="scientific">Massariosphaeria phaeospora</name>
    <dbReference type="NCBI Taxonomy" id="100035"/>
    <lineage>
        <taxon>Eukaryota</taxon>
        <taxon>Fungi</taxon>
        <taxon>Dikarya</taxon>
        <taxon>Ascomycota</taxon>
        <taxon>Pezizomycotina</taxon>
        <taxon>Dothideomycetes</taxon>
        <taxon>Pleosporomycetidae</taxon>
        <taxon>Pleosporales</taxon>
        <taxon>Pleosporales incertae sedis</taxon>
        <taxon>Massariosphaeria</taxon>
    </lineage>
</organism>
<dbReference type="OrthoDB" id="10027013at2759"/>
<evidence type="ECO:0000313" key="2">
    <source>
        <dbReference type="EMBL" id="KAF2875902.1"/>
    </source>
</evidence>
<dbReference type="InterPro" id="IPR013216">
    <property type="entry name" value="Methyltransf_11"/>
</dbReference>
<dbReference type="GO" id="GO:0032259">
    <property type="term" value="P:methylation"/>
    <property type="evidence" value="ECO:0007669"/>
    <property type="project" value="UniProtKB-KW"/>
</dbReference>
<dbReference type="Gene3D" id="3.40.50.150">
    <property type="entry name" value="Vaccinia Virus protein VP39"/>
    <property type="match status" value="1"/>
</dbReference>
<protein>
    <submittedName>
        <fullName evidence="2">S-adenosyl-L-methionine-dependent methyltransferase</fullName>
    </submittedName>
</protein>
<sequence>MPNAIVGLKEKTFTAYTPAQGAHYANSRPDYHPDLYRSVLDHHRSTAGNFTTVIDVGCGPGLATRQLALHFDHAVGLDPSEGMLSTARSLGGVTSTSEPIQYQRSAAEDLETISEGSVDLITIANAAHWFDMPRFWVSAARALKPGGTVAIWGPGEIRAHPDMPNADAIQNAMEKHRDDHLLPYFEPGNWMTRGRYVDLPLPWTLDQPVEDFQESQFVRKDWVPEEPFFAVDVEMSLDQWEKITATSSPETRWRQANPDLAGTERDIVKVLRKTVERLQQEAGVEAGKEKVKGTVLGILLMFKKRV</sequence>
<dbReference type="AlphaFoldDB" id="A0A7C8MKV9"/>
<proteinExistence type="predicted"/>
<dbReference type="CDD" id="cd02440">
    <property type="entry name" value="AdoMet_MTases"/>
    <property type="match status" value="1"/>
</dbReference>
<dbReference type="InterPro" id="IPR051052">
    <property type="entry name" value="Diverse_substrate_MTase"/>
</dbReference>
<evidence type="ECO:0000313" key="3">
    <source>
        <dbReference type="Proteomes" id="UP000481861"/>
    </source>
</evidence>
<keyword evidence="2" id="KW-0489">Methyltransferase</keyword>
<dbReference type="InterPro" id="IPR029063">
    <property type="entry name" value="SAM-dependent_MTases_sf"/>
</dbReference>
<dbReference type="Proteomes" id="UP000481861">
    <property type="component" value="Unassembled WGS sequence"/>
</dbReference>